<keyword evidence="1" id="KW-0460">Magnesium</keyword>
<evidence type="ECO:0000259" key="3">
    <source>
        <dbReference type="Pfam" id="PF04608"/>
    </source>
</evidence>
<keyword evidence="1" id="KW-1208">Phospholipid metabolism</keyword>
<keyword evidence="1" id="KW-0443">Lipid metabolism</keyword>
<comment type="pathway">
    <text evidence="1">Phospholipid metabolism; phosphatidylglycerol biosynthesis; phosphatidylglycerol from CDP-diacylglycerol: step 2/2.</text>
</comment>
<keyword evidence="1 2" id="KW-0812">Transmembrane</keyword>
<reference evidence="4" key="1">
    <citation type="journal article" date="2014" name="Int. J. Syst. Evol. Microbiol.">
        <title>Complete genome sequence of Corynebacterium casei LMG S-19264T (=DSM 44701T), isolated from a smear-ripened cheese.</title>
        <authorList>
            <consortium name="US DOE Joint Genome Institute (JGI-PGF)"/>
            <person name="Walter F."/>
            <person name="Albersmeier A."/>
            <person name="Kalinowski J."/>
            <person name="Ruckert C."/>
        </authorList>
    </citation>
    <scope>NUCLEOTIDE SEQUENCE</scope>
    <source>
        <strain evidence="4">CGMCC 1.7086</strain>
    </source>
</reference>
<accession>A0A917Z369</accession>
<evidence type="ECO:0000313" key="5">
    <source>
        <dbReference type="Proteomes" id="UP000606935"/>
    </source>
</evidence>
<dbReference type="Proteomes" id="UP000606935">
    <property type="component" value="Unassembled WGS sequence"/>
</dbReference>
<dbReference type="InterPro" id="IPR036681">
    <property type="entry name" value="PgpA-like_sf"/>
</dbReference>
<protein>
    <recommendedName>
        <fullName evidence="1">Phosphatidylglycerophosphatase A</fullName>
        <ecNumber evidence="1">3.1.3.27</ecNumber>
    </recommendedName>
    <alternativeName>
        <fullName evidence="1">Phosphatidylglycerolphosphate phosphatase A</fullName>
    </alternativeName>
</protein>
<keyword evidence="1" id="KW-0479">Metal-binding</keyword>
<dbReference type="CDD" id="cd06971">
    <property type="entry name" value="PgpA"/>
    <property type="match status" value="1"/>
</dbReference>
<dbReference type="GO" id="GO:0009395">
    <property type="term" value="P:phospholipid catabolic process"/>
    <property type="evidence" value="ECO:0007669"/>
    <property type="project" value="UniProtKB-KW"/>
</dbReference>
<feature type="transmembrane region" description="Helical" evidence="2">
    <location>
        <begin position="102"/>
        <end position="125"/>
    </location>
</feature>
<keyword evidence="1" id="KW-1003">Cell membrane</keyword>
<evidence type="ECO:0000256" key="1">
    <source>
        <dbReference type="PIRNR" id="PIRNR006162"/>
    </source>
</evidence>
<dbReference type="EMBL" id="BMLS01000007">
    <property type="protein sequence ID" value="GGO73695.1"/>
    <property type="molecule type" value="Genomic_DNA"/>
</dbReference>
<comment type="cofactor">
    <cofactor evidence="1">
        <name>Mg(2+)</name>
        <dbReference type="ChEBI" id="CHEBI:18420"/>
    </cofactor>
</comment>
<keyword evidence="1" id="KW-0442">Lipid degradation</keyword>
<dbReference type="InterPro" id="IPR007686">
    <property type="entry name" value="YutG/PgpA"/>
</dbReference>
<dbReference type="PANTHER" id="PTHR36305:SF1">
    <property type="entry name" value="PHOSPHATIDYLGLYCEROPHOSPHATASE A"/>
    <property type="match status" value="1"/>
</dbReference>
<name>A0A917Z369_9ALTE</name>
<keyword evidence="5" id="KW-1185">Reference proteome</keyword>
<comment type="caution">
    <text evidence="4">The sequence shown here is derived from an EMBL/GenBank/DDBJ whole genome shotgun (WGS) entry which is preliminary data.</text>
</comment>
<keyword evidence="2" id="KW-1133">Transmembrane helix</keyword>
<dbReference type="GO" id="GO:0008962">
    <property type="term" value="F:phosphatidylglycerophosphatase activity"/>
    <property type="evidence" value="ECO:0007669"/>
    <property type="project" value="UniProtKB-EC"/>
</dbReference>
<comment type="catalytic activity">
    <reaction evidence="1">
        <text>a 1,2-diacyl-sn-glycero-3-phospho-(1'-sn-glycero-3'-phosphate) + H2O = a 1,2-diacyl-sn-glycero-3-phospho-(1'-sn-glycerol) + phosphate</text>
        <dbReference type="Rhea" id="RHEA:33751"/>
        <dbReference type="ChEBI" id="CHEBI:15377"/>
        <dbReference type="ChEBI" id="CHEBI:43474"/>
        <dbReference type="ChEBI" id="CHEBI:60110"/>
        <dbReference type="ChEBI" id="CHEBI:64716"/>
        <dbReference type="EC" id="3.1.3.27"/>
    </reaction>
</comment>
<dbReference type="InterPro" id="IPR026037">
    <property type="entry name" value="PgpA"/>
</dbReference>
<dbReference type="SUPFAM" id="SSF101307">
    <property type="entry name" value="YutG-like"/>
    <property type="match status" value="1"/>
</dbReference>
<dbReference type="Pfam" id="PF04608">
    <property type="entry name" value="PgpA"/>
    <property type="match status" value="1"/>
</dbReference>
<keyword evidence="1 2" id="KW-0472">Membrane</keyword>
<comment type="function">
    <text evidence="1">Lipid phosphatase which dephosphorylates phosphatidylglycerophosphate (PGP) to phosphatidylglycerol (PG).</text>
</comment>
<dbReference type="PIRSF" id="PIRSF006162">
    <property type="entry name" value="PgpA"/>
    <property type="match status" value="1"/>
</dbReference>
<feature type="transmembrane region" description="Helical" evidence="2">
    <location>
        <begin position="62"/>
        <end position="82"/>
    </location>
</feature>
<sequence>MKEKAINTSVEPNPVRLLSLKNPAHFLALGFGSGLAPKAPGTFGSIAAIPLVLLAALSGNLFYLLLTFVACVAGIWICGKTAEDMGVHDHSAIVWDEVAGMLLTFILVPLSPVTLLVGFVLFRLFDILKPWPISYLDKHVHGGLGIMLDDILAGILACAGVHALMTFGVI</sequence>
<feature type="domain" description="YutG/PgpA" evidence="3">
    <location>
        <begin position="27"/>
        <end position="164"/>
    </location>
</feature>
<dbReference type="AlphaFoldDB" id="A0A917Z369"/>
<evidence type="ECO:0000256" key="2">
    <source>
        <dbReference type="SAM" id="Phobius"/>
    </source>
</evidence>
<feature type="transmembrane region" description="Helical" evidence="2">
    <location>
        <begin position="146"/>
        <end position="169"/>
    </location>
</feature>
<gene>
    <name evidence="4" type="primary">pgpA</name>
    <name evidence="4" type="ORF">GCM10010982_34820</name>
</gene>
<dbReference type="PANTHER" id="PTHR36305">
    <property type="entry name" value="PHOSPHATIDYLGLYCEROPHOSPHATASE A"/>
    <property type="match status" value="1"/>
</dbReference>
<evidence type="ECO:0000313" key="4">
    <source>
        <dbReference type="EMBL" id="GGO73695.1"/>
    </source>
</evidence>
<organism evidence="4 5">
    <name type="scientific">Bowmanella pacifica</name>
    <dbReference type="NCBI Taxonomy" id="502051"/>
    <lineage>
        <taxon>Bacteria</taxon>
        <taxon>Pseudomonadati</taxon>
        <taxon>Pseudomonadota</taxon>
        <taxon>Gammaproteobacteria</taxon>
        <taxon>Alteromonadales</taxon>
        <taxon>Alteromonadaceae</taxon>
        <taxon>Bowmanella</taxon>
    </lineage>
</organism>
<keyword evidence="1" id="KW-0378">Hydrolase</keyword>
<keyword evidence="1" id="KW-0595">Phospholipid degradation</keyword>
<reference evidence="4" key="2">
    <citation type="submission" date="2020-09" db="EMBL/GenBank/DDBJ databases">
        <authorList>
            <person name="Sun Q."/>
            <person name="Zhou Y."/>
        </authorList>
    </citation>
    <scope>NUCLEOTIDE SEQUENCE</scope>
    <source>
        <strain evidence="4">CGMCC 1.7086</strain>
    </source>
</reference>
<dbReference type="GO" id="GO:0005886">
    <property type="term" value="C:plasma membrane"/>
    <property type="evidence" value="ECO:0007669"/>
    <property type="project" value="UniProtKB-SubCell"/>
</dbReference>
<dbReference type="EC" id="3.1.3.27" evidence="1"/>
<proteinExistence type="predicted"/>
<dbReference type="GO" id="GO:0046872">
    <property type="term" value="F:metal ion binding"/>
    <property type="evidence" value="ECO:0007669"/>
    <property type="project" value="UniProtKB-KW"/>
</dbReference>
<comment type="subcellular location">
    <subcellularLocation>
        <location evidence="1">Cell inner membrane</location>
        <topology evidence="1">Multi-pass membrane protein</topology>
    </subcellularLocation>
</comment>
<keyword evidence="1" id="KW-0997">Cell inner membrane</keyword>